<organism evidence="1 2">
    <name type="scientific">Vermiconidia calcicola</name>
    <dbReference type="NCBI Taxonomy" id="1690605"/>
    <lineage>
        <taxon>Eukaryota</taxon>
        <taxon>Fungi</taxon>
        <taxon>Dikarya</taxon>
        <taxon>Ascomycota</taxon>
        <taxon>Pezizomycotina</taxon>
        <taxon>Dothideomycetes</taxon>
        <taxon>Dothideomycetidae</taxon>
        <taxon>Mycosphaerellales</taxon>
        <taxon>Extremaceae</taxon>
        <taxon>Vermiconidia</taxon>
    </lineage>
</organism>
<keyword evidence="2" id="KW-1185">Reference proteome</keyword>
<dbReference type="Proteomes" id="UP001281147">
    <property type="component" value="Unassembled WGS sequence"/>
</dbReference>
<comment type="caution">
    <text evidence="1">The sequence shown here is derived from an EMBL/GenBank/DDBJ whole genome shotgun (WGS) entry which is preliminary data.</text>
</comment>
<gene>
    <name evidence="1" type="ORF">LTR37_016758</name>
</gene>
<evidence type="ECO:0000313" key="1">
    <source>
        <dbReference type="EMBL" id="KAK3698881.1"/>
    </source>
</evidence>
<proteinExistence type="predicted"/>
<evidence type="ECO:0000313" key="2">
    <source>
        <dbReference type="Proteomes" id="UP001281147"/>
    </source>
</evidence>
<accession>A0ACC3MM32</accession>
<protein>
    <submittedName>
        <fullName evidence="1">Uncharacterized protein</fullName>
    </submittedName>
</protein>
<dbReference type="EMBL" id="JAUTXU010000205">
    <property type="protein sequence ID" value="KAK3698881.1"/>
    <property type="molecule type" value="Genomic_DNA"/>
</dbReference>
<name>A0ACC3MM32_9PEZI</name>
<sequence>MTTEMDWDKSAYYRQHYPPSLDKVIMEFHRAHSNSLRLAHDVGSGSILFASRLAEYFQHVHVSDRKSANVERARQRLDSWHAENWWKGKFTFSVTPAEKAHEIAAQGSVDLVTLIECAPWTDQDAMVDSVARSLAPNGTLAVVTTNPAPTVIGNELVNALVREFFDFWINALLQELHPNSVISKRYLAQANSGVECVPLPEGKFIQDVTKRIDINAHGRGSAAHALPGHEDMALPSRAHSDHRRYEFSSEDPEGRGWRYEVEASWFRGVIGTTGKESRLHLYESRLREIERAVTETTSTGTVTIEWTVALLLATRK</sequence>
<reference evidence="1" key="1">
    <citation type="submission" date="2023-07" db="EMBL/GenBank/DDBJ databases">
        <title>Black Yeasts Isolated from many extreme environments.</title>
        <authorList>
            <person name="Coleine C."/>
            <person name="Stajich J.E."/>
            <person name="Selbmann L."/>
        </authorList>
    </citation>
    <scope>NUCLEOTIDE SEQUENCE</scope>
    <source>
        <strain evidence="1">CCFEE 5714</strain>
    </source>
</reference>